<reference evidence="4" key="1">
    <citation type="journal article" date="2015" name="Nat. Genet.">
        <title>The genome and transcriptome of the zoonotic hookworm Ancylostoma ceylanicum identify infection-specific gene families.</title>
        <authorList>
            <person name="Schwarz E.M."/>
            <person name="Hu Y."/>
            <person name="Antoshechkin I."/>
            <person name="Miller M.M."/>
            <person name="Sternberg P.W."/>
            <person name="Aroian R.V."/>
        </authorList>
    </citation>
    <scope>NUCLEOTIDE SEQUENCE</scope>
    <source>
        <strain evidence="4">HY135</strain>
    </source>
</reference>
<feature type="compositionally biased region" description="Polar residues" evidence="1">
    <location>
        <begin position="284"/>
        <end position="294"/>
    </location>
</feature>
<comment type="caution">
    <text evidence="3">The sequence shown here is derived from an EMBL/GenBank/DDBJ whole genome shotgun (WGS) entry which is preliminary data.</text>
</comment>
<protein>
    <recommendedName>
        <fullName evidence="5">Chondroitin proteoglycan 4 domain-containing protein</fullName>
    </recommendedName>
</protein>
<feature type="compositionally biased region" description="Low complexity" evidence="1">
    <location>
        <begin position="297"/>
        <end position="359"/>
    </location>
</feature>
<organism evidence="3 4">
    <name type="scientific">Ancylostoma ceylanicum</name>
    <dbReference type="NCBI Taxonomy" id="53326"/>
    <lineage>
        <taxon>Eukaryota</taxon>
        <taxon>Metazoa</taxon>
        <taxon>Ecdysozoa</taxon>
        <taxon>Nematoda</taxon>
        <taxon>Chromadorea</taxon>
        <taxon>Rhabditida</taxon>
        <taxon>Rhabditina</taxon>
        <taxon>Rhabditomorpha</taxon>
        <taxon>Strongyloidea</taxon>
        <taxon>Ancylostomatidae</taxon>
        <taxon>Ancylostomatinae</taxon>
        <taxon>Ancylostoma</taxon>
    </lineage>
</organism>
<sequence>MPTTTAALLIVILLTVAVTTTSSSDCKVDATLYRSLIEEGEELVHCVTSRYTETYEGCSIDDIQEGFARSDAIDTAQCFKDETSIECYCNSKCTEDELVDLLDALLDENRYLDENCAERFLESWKNSRSADIPDDARAKSHSLFSNEDDRLEAPFEDFLLSIEEMGEFESSPTSNEATSAVSTTEEHEVTTTSAMDESSSTSTATTPERTTRETTPQFGELKTPTTRNINVPRIPDRTTTTSIRTKTSSTSRTTNKKTSTSKTTTTRATTRGTTLSRTKLGATKGTTRGFSTQAKPGKTTSTTRGFSTQTKPGKTTTTTRGFSTQTKPGKTTTTTRGFSTQTIQGKTTSTTQGFSTPTKPGKTNATTKVSVAASKPSTRKPDKPIGNILTTRYFSFSS</sequence>
<evidence type="ECO:0000313" key="3">
    <source>
        <dbReference type="EMBL" id="EYC11107.1"/>
    </source>
</evidence>
<feature type="chain" id="PRO_5001492063" description="Chondroitin proteoglycan 4 domain-containing protein" evidence="2">
    <location>
        <begin position="24"/>
        <end position="398"/>
    </location>
</feature>
<evidence type="ECO:0000256" key="2">
    <source>
        <dbReference type="SAM" id="SignalP"/>
    </source>
</evidence>
<feature type="signal peptide" evidence="2">
    <location>
        <begin position="1"/>
        <end position="23"/>
    </location>
</feature>
<feature type="compositionally biased region" description="Low complexity" evidence="1">
    <location>
        <begin position="173"/>
        <end position="183"/>
    </location>
</feature>
<keyword evidence="4" id="KW-1185">Reference proteome</keyword>
<accession>A0A016U8D9</accession>
<feature type="compositionally biased region" description="Low complexity" evidence="1">
    <location>
        <begin position="237"/>
        <end position="279"/>
    </location>
</feature>
<feature type="compositionally biased region" description="Low complexity" evidence="1">
    <location>
        <begin position="190"/>
        <end position="216"/>
    </location>
</feature>
<gene>
    <name evidence="3" type="primary">Acey_s0052.g2224</name>
    <name evidence="3" type="ORF">Y032_0052g2224</name>
</gene>
<evidence type="ECO:0000256" key="1">
    <source>
        <dbReference type="SAM" id="MobiDB-lite"/>
    </source>
</evidence>
<dbReference type="AlphaFoldDB" id="A0A016U8D9"/>
<dbReference type="Proteomes" id="UP000024635">
    <property type="component" value="Unassembled WGS sequence"/>
</dbReference>
<feature type="region of interest" description="Disordered" evidence="1">
    <location>
        <begin position="166"/>
        <end position="386"/>
    </location>
</feature>
<name>A0A016U8D9_9BILA</name>
<evidence type="ECO:0008006" key="5">
    <source>
        <dbReference type="Google" id="ProtNLM"/>
    </source>
</evidence>
<dbReference type="EMBL" id="JARK01001388">
    <property type="protein sequence ID" value="EYC11107.1"/>
    <property type="molecule type" value="Genomic_DNA"/>
</dbReference>
<proteinExistence type="predicted"/>
<evidence type="ECO:0000313" key="4">
    <source>
        <dbReference type="Proteomes" id="UP000024635"/>
    </source>
</evidence>
<keyword evidence="2" id="KW-0732">Signal</keyword>